<protein>
    <submittedName>
        <fullName evidence="3">DnaJ domain-containing protein</fullName>
    </submittedName>
</protein>
<dbReference type="RefSeq" id="WP_152217340.1">
    <property type="nucleotide sequence ID" value="NZ_WESC01000017.1"/>
</dbReference>
<dbReference type="PANTHER" id="PTHR44145">
    <property type="entry name" value="DNAJ HOMOLOG SUBFAMILY A MEMBER 3, MITOCHONDRIAL"/>
    <property type="match status" value="1"/>
</dbReference>
<dbReference type="SMART" id="SM00271">
    <property type="entry name" value="DnaJ"/>
    <property type="match status" value="1"/>
</dbReference>
<feature type="domain" description="J" evidence="2">
    <location>
        <begin position="165"/>
        <end position="222"/>
    </location>
</feature>
<evidence type="ECO:0000259" key="2">
    <source>
        <dbReference type="PROSITE" id="PS50076"/>
    </source>
</evidence>
<dbReference type="InterPro" id="IPR001623">
    <property type="entry name" value="DnaJ_domain"/>
</dbReference>
<keyword evidence="1" id="KW-0143">Chaperone</keyword>
<keyword evidence="4" id="KW-1185">Reference proteome</keyword>
<evidence type="ECO:0000256" key="1">
    <source>
        <dbReference type="ARBA" id="ARBA00023186"/>
    </source>
</evidence>
<proteinExistence type="predicted"/>
<evidence type="ECO:0000313" key="4">
    <source>
        <dbReference type="Proteomes" id="UP000468901"/>
    </source>
</evidence>
<sequence length="223" mass="24832">MKLNSTYFDSIRIAPRKQSGREGGPAARADVKNKTAVRRCEWAGCGAVGLHRAPGNAARQGEDARNQYRWFCADHIREFNHNYDYFQGMSDAEIAAFQRDALTGHRPTWGLGVNAAPGYARGAGAHLHRGAPFHDAFGFFGGEIPGAKPEEPKPGRRKPRTLERQALQTLGLEEAATLNEIKSRYKELVKKHHPDANGGDRSAEERLRKVIQAYDYLRKSGFC</sequence>
<dbReference type="Pfam" id="PF00226">
    <property type="entry name" value="DnaJ"/>
    <property type="match status" value="1"/>
</dbReference>
<dbReference type="AlphaFoldDB" id="A0A6N6VDC9"/>
<reference evidence="3 4" key="1">
    <citation type="submission" date="2019-09" db="EMBL/GenBank/DDBJ databases">
        <title>Parvibaculum sedimenti sp. nov., isolated from sediment.</title>
        <authorList>
            <person name="Wang Y."/>
        </authorList>
    </citation>
    <scope>NUCLEOTIDE SEQUENCE [LARGE SCALE GENOMIC DNA]</scope>
    <source>
        <strain evidence="3 4">HXT-9</strain>
    </source>
</reference>
<dbReference type="PANTHER" id="PTHR44145:SF3">
    <property type="entry name" value="DNAJ HOMOLOG SUBFAMILY A MEMBER 3, MITOCHONDRIAL"/>
    <property type="match status" value="1"/>
</dbReference>
<accession>A0A6N6VDC9</accession>
<organism evidence="3 4">
    <name type="scientific">Parvibaculum sedimenti</name>
    <dbReference type="NCBI Taxonomy" id="2608632"/>
    <lineage>
        <taxon>Bacteria</taxon>
        <taxon>Pseudomonadati</taxon>
        <taxon>Pseudomonadota</taxon>
        <taxon>Alphaproteobacteria</taxon>
        <taxon>Hyphomicrobiales</taxon>
        <taxon>Parvibaculaceae</taxon>
        <taxon>Parvibaculum</taxon>
    </lineage>
</organism>
<dbReference type="InterPro" id="IPR036869">
    <property type="entry name" value="J_dom_sf"/>
</dbReference>
<dbReference type="EMBL" id="WESC01000017">
    <property type="protein sequence ID" value="KAB7738715.1"/>
    <property type="molecule type" value="Genomic_DNA"/>
</dbReference>
<dbReference type="PROSITE" id="PS50076">
    <property type="entry name" value="DNAJ_2"/>
    <property type="match status" value="1"/>
</dbReference>
<comment type="caution">
    <text evidence="3">The sequence shown here is derived from an EMBL/GenBank/DDBJ whole genome shotgun (WGS) entry which is preliminary data.</text>
</comment>
<dbReference type="InterPro" id="IPR051938">
    <property type="entry name" value="Apopto_cytoskel_mod"/>
</dbReference>
<dbReference type="Proteomes" id="UP000468901">
    <property type="component" value="Unassembled WGS sequence"/>
</dbReference>
<dbReference type="PRINTS" id="PR00625">
    <property type="entry name" value="JDOMAIN"/>
</dbReference>
<dbReference type="CDD" id="cd06257">
    <property type="entry name" value="DnaJ"/>
    <property type="match status" value="1"/>
</dbReference>
<evidence type="ECO:0000313" key="3">
    <source>
        <dbReference type="EMBL" id="KAB7738715.1"/>
    </source>
</evidence>
<name>A0A6N6VDC9_9HYPH</name>
<dbReference type="SUPFAM" id="SSF46565">
    <property type="entry name" value="Chaperone J-domain"/>
    <property type="match status" value="1"/>
</dbReference>
<dbReference type="Gene3D" id="1.10.287.110">
    <property type="entry name" value="DnaJ domain"/>
    <property type="match status" value="1"/>
</dbReference>
<gene>
    <name evidence="3" type="ORF">F2P47_15755</name>
</gene>